<name>A0A106C2V8_SHEFR</name>
<dbReference type="AlphaFoldDB" id="A0A106C2V8"/>
<protein>
    <recommendedName>
        <fullName evidence="4">DUF3541 domain-containing protein</fullName>
    </recommendedName>
</protein>
<proteinExistence type="predicted"/>
<evidence type="ECO:0000313" key="3">
    <source>
        <dbReference type="Proteomes" id="UP000055702"/>
    </source>
</evidence>
<gene>
    <name evidence="2" type="ORF">AWJ07_01325</name>
</gene>
<reference evidence="2 3" key="1">
    <citation type="submission" date="2016-01" db="EMBL/GenBank/DDBJ databases">
        <title>Draft genome of the antarctic isolate Shewanella frigidimarina Ag06-30.</title>
        <authorList>
            <person name="Parmeciano Di Noto G."/>
            <person name="Vazquez S."/>
            <person name="Mac Cormack W."/>
            <person name="Iriarte A."/>
            <person name="Quiroga C."/>
        </authorList>
    </citation>
    <scope>NUCLEOTIDE SEQUENCE [LARGE SCALE GENOMIC DNA]</scope>
    <source>
        <strain evidence="2 3">Ag06-30</strain>
    </source>
</reference>
<feature type="chain" id="PRO_5007126035" description="DUF3541 domain-containing protein" evidence="1">
    <location>
        <begin position="27"/>
        <end position="376"/>
    </location>
</feature>
<dbReference type="InterPro" id="IPR021928">
    <property type="entry name" value="DUF3541"/>
</dbReference>
<dbReference type="RefSeq" id="WP_059743786.1">
    <property type="nucleotide sequence ID" value="NZ_LRDC01000001.1"/>
</dbReference>
<comment type="caution">
    <text evidence="2">The sequence shown here is derived from an EMBL/GenBank/DDBJ whole genome shotgun (WGS) entry which is preliminary data.</text>
</comment>
<evidence type="ECO:0000256" key="1">
    <source>
        <dbReference type="SAM" id="SignalP"/>
    </source>
</evidence>
<keyword evidence="1" id="KW-0732">Signal</keyword>
<evidence type="ECO:0000313" key="2">
    <source>
        <dbReference type="EMBL" id="KVX03242.1"/>
    </source>
</evidence>
<evidence type="ECO:0008006" key="4">
    <source>
        <dbReference type="Google" id="ProtNLM"/>
    </source>
</evidence>
<sequence length="376" mass="42629">MLELRKSKTLSYLLLSATLFSSVAFAKESVEKTSHNLTADQVYQGIKTNLETNLYALPPRVQGHYAIRQFRMTGEAKYANGSLIDLLTIAERQAYYSCNLDKPGFIKSESKIEADKLGSGPRAIARKEAIAPYPNFMLYSDVLLRYASRVDEFGFTGPCHDLMIKTLKNANLEPALTDKKMIKAWAAQLINYVYWAKQVGVGDYYEAYKKAFINTYPDSNDAKLKKSQYKNKVYGMTHFIFSASEYYQHPVDPKEYQWILEYFENNIDRILTDTTEDIITEVGISFLITGNGDNPVVAKVKKHVIAAYDPKLMMIPSPHGKAELSSGEHRNVLAMMLLDWPETLHKGPYLNNISSTKKYLPKLVKPKASMNDAKSH</sequence>
<accession>A0A106C2V8</accession>
<feature type="signal peptide" evidence="1">
    <location>
        <begin position="1"/>
        <end position="26"/>
    </location>
</feature>
<dbReference type="Pfam" id="PF12060">
    <property type="entry name" value="DUF3541"/>
    <property type="match status" value="1"/>
</dbReference>
<organism evidence="2">
    <name type="scientific">Shewanella frigidimarina</name>
    <dbReference type="NCBI Taxonomy" id="56812"/>
    <lineage>
        <taxon>Bacteria</taxon>
        <taxon>Pseudomonadati</taxon>
        <taxon>Pseudomonadota</taxon>
        <taxon>Gammaproteobacteria</taxon>
        <taxon>Alteromonadales</taxon>
        <taxon>Shewanellaceae</taxon>
        <taxon>Shewanella</taxon>
    </lineage>
</organism>
<dbReference type="EMBL" id="LRDC01000001">
    <property type="protein sequence ID" value="KVX03242.1"/>
    <property type="molecule type" value="Genomic_DNA"/>
</dbReference>
<dbReference type="Proteomes" id="UP000055702">
    <property type="component" value="Unassembled WGS sequence"/>
</dbReference>